<dbReference type="GO" id="GO:1902201">
    <property type="term" value="P:negative regulation of bacterial-type flagellum-dependent cell motility"/>
    <property type="evidence" value="ECO:0007669"/>
    <property type="project" value="TreeGrafter"/>
</dbReference>
<proteinExistence type="predicted"/>
<name>W9VFD2_9GAMM</name>
<dbReference type="InterPro" id="IPR000160">
    <property type="entry name" value="GGDEF_dom"/>
</dbReference>
<feature type="domain" description="GGDEF" evidence="3">
    <location>
        <begin position="1"/>
        <end position="73"/>
    </location>
</feature>
<reference evidence="4 5" key="2">
    <citation type="journal article" date="2015" name="Syst. Appl. Microbiol.">
        <title>Nitrincola nitratireducens sp. nov. isolated from a haloalkaline crater lake.</title>
        <authorList>
            <person name="Singh A."/>
            <person name="Vaidya B."/>
            <person name="Tanuku N.R."/>
            <person name="Pinnaka A.K."/>
        </authorList>
    </citation>
    <scope>NUCLEOTIDE SEQUENCE [LARGE SCALE GENOMIC DNA]</scope>
    <source>
        <strain evidence="4 5">AK23</strain>
    </source>
</reference>
<evidence type="ECO:0000313" key="5">
    <source>
        <dbReference type="Proteomes" id="UP000019464"/>
    </source>
</evidence>
<dbReference type="PANTHER" id="PTHR45138">
    <property type="entry name" value="REGULATORY COMPONENTS OF SENSORY TRANSDUCTION SYSTEM"/>
    <property type="match status" value="1"/>
</dbReference>
<dbReference type="EC" id="2.7.7.65" evidence="1"/>
<evidence type="ECO:0000256" key="2">
    <source>
        <dbReference type="ARBA" id="ARBA00034247"/>
    </source>
</evidence>
<evidence type="ECO:0000259" key="3">
    <source>
        <dbReference type="PROSITE" id="PS50887"/>
    </source>
</evidence>
<reference evidence="5" key="1">
    <citation type="submission" date="2012-11" db="EMBL/GenBank/DDBJ databases">
        <authorList>
            <person name="Singh A."/>
            <person name="Pinnaka A.K."/>
            <person name="Vaidya B."/>
        </authorList>
    </citation>
    <scope>NUCLEOTIDE SEQUENCE [LARGE SCALE GENOMIC DNA]</scope>
    <source>
        <strain evidence="5">AK23</strain>
    </source>
</reference>
<dbReference type="Pfam" id="PF00990">
    <property type="entry name" value="GGDEF"/>
    <property type="match status" value="1"/>
</dbReference>
<dbReference type="InterPro" id="IPR043128">
    <property type="entry name" value="Rev_trsase/Diguanyl_cyclase"/>
</dbReference>
<evidence type="ECO:0000313" key="4">
    <source>
        <dbReference type="EMBL" id="EXJ09365.1"/>
    </source>
</evidence>
<dbReference type="InterPro" id="IPR050469">
    <property type="entry name" value="Diguanylate_Cyclase"/>
</dbReference>
<dbReference type="GO" id="GO:0043709">
    <property type="term" value="P:cell adhesion involved in single-species biofilm formation"/>
    <property type="evidence" value="ECO:0007669"/>
    <property type="project" value="TreeGrafter"/>
</dbReference>
<comment type="caution">
    <text evidence="4">The sequence shown here is derived from an EMBL/GenBank/DDBJ whole genome shotgun (WGS) entry which is preliminary data.</text>
</comment>
<dbReference type="GO" id="GO:0005886">
    <property type="term" value="C:plasma membrane"/>
    <property type="evidence" value="ECO:0007669"/>
    <property type="project" value="TreeGrafter"/>
</dbReference>
<keyword evidence="4" id="KW-0808">Transferase</keyword>
<dbReference type="EMBL" id="AONB01000025">
    <property type="protein sequence ID" value="EXJ09365.1"/>
    <property type="molecule type" value="Genomic_DNA"/>
</dbReference>
<dbReference type="Proteomes" id="UP000019464">
    <property type="component" value="Unassembled WGS sequence"/>
</dbReference>
<keyword evidence="5" id="KW-1185">Reference proteome</keyword>
<accession>W9VFD2</accession>
<dbReference type="GO" id="GO:0052621">
    <property type="term" value="F:diguanylate cyclase activity"/>
    <property type="evidence" value="ECO:0007669"/>
    <property type="project" value="UniProtKB-EC"/>
</dbReference>
<keyword evidence="4" id="KW-0548">Nucleotidyltransferase</keyword>
<dbReference type="PANTHER" id="PTHR45138:SF9">
    <property type="entry name" value="DIGUANYLATE CYCLASE DGCM-RELATED"/>
    <property type="match status" value="1"/>
</dbReference>
<gene>
    <name evidence="4" type="primary">ydaM_3</name>
    <name evidence="4" type="ORF">D791_03648</name>
</gene>
<protein>
    <recommendedName>
        <fullName evidence="1">diguanylate cyclase</fullName>
        <ecNumber evidence="1">2.7.7.65</ecNumber>
    </recommendedName>
</protein>
<comment type="catalytic activity">
    <reaction evidence="2">
        <text>2 GTP = 3',3'-c-di-GMP + 2 diphosphate</text>
        <dbReference type="Rhea" id="RHEA:24898"/>
        <dbReference type="ChEBI" id="CHEBI:33019"/>
        <dbReference type="ChEBI" id="CHEBI:37565"/>
        <dbReference type="ChEBI" id="CHEBI:58805"/>
        <dbReference type="EC" id="2.7.7.65"/>
    </reaction>
</comment>
<organism evidence="4 5">
    <name type="scientific">Nitrincola nitratireducens</name>
    <dbReference type="NCBI Taxonomy" id="1229521"/>
    <lineage>
        <taxon>Bacteria</taxon>
        <taxon>Pseudomonadati</taxon>
        <taxon>Pseudomonadota</taxon>
        <taxon>Gammaproteobacteria</taxon>
        <taxon>Oceanospirillales</taxon>
        <taxon>Oceanospirillaceae</taxon>
        <taxon>Nitrincola</taxon>
    </lineage>
</organism>
<sequence>MLICPGTRVKNAEQIAEKIFKAIQQHSFPKKLRITVSLGLSEFTATHSPETLLVEIDQKMYRAKQAGRNRIQI</sequence>
<dbReference type="InterPro" id="IPR029787">
    <property type="entry name" value="Nucleotide_cyclase"/>
</dbReference>
<dbReference type="AlphaFoldDB" id="W9VFD2"/>
<evidence type="ECO:0000256" key="1">
    <source>
        <dbReference type="ARBA" id="ARBA00012528"/>
    </source>
</evidence>
<dbReference type="NCBIfam" id="TIGR00254">
    <property type="entry name" value="GGDEF"/>
    <property type="match status" value="1"/>
</dbReference>
<dbReference type="SUPFAM" id="SSF55073">
    <property type="entry name" value="Nucleotide cyclase"/>
    <property type="match status" value="1"/>
</dbReference>
<dbReference type="Gene3D" id="3.30.70.270">
    <property type="match status" value="1"/>
</dbReference>
<dbReference type="PROSITE" id="PS50887">
    <property type="entry name" value="GGDEF"/>
    <property type="match status" value="1"/>
</dbReference>
<dbReference type="STRING" id="1229521.D791_03648"/>